<dbReference type="AlphaFoldDB" id="A0A6G6J7L2"/>
<name>A0A6G6J7L2_PSENT</name>
<evidence type="ECO:0000256" key="3">
    <source>
        <dbReference type="SAM" id="MobiDB-lite"/>
    </source>
</evidence>
<dbReference type="GO" id="GO:0005694">
    <property type="term" value="C:chromosome"/>
    <property type="evidence" value="ECO:0007669"/>
    <property type="project" value="TreeGrafter"/>
</dbReference>
<dbReference type="InterPro" id="IPR036086">
    <property type="entry name" value="ParB/Sulfiredoxin_sf"/>
</dbReference>
<evidence type="ECO:0000313" key="5">
    <source>
        <dbReference type="EMBL" id="QIE91262.1"/>
    </source>
</evidence>
<dbReference type="GO" id="GO:0003677">
    <property type="term" value="F:DNA binding"/>
    <property type="evidence" value="ECO:0007669"/>
    <property type="project" value="InterPro"/>
</dbReference>
<dbReference type="RefSeq" id="WP_017519832.1">
    <property type="nucleotide sequence ID" value="NZ_CP049142.1"/>
</dbReference>
<dbReference type="Gene3D" id="1.10.10.2830">
    <property type="match status" value="1"/>
</dbReference>
<protein>
    <submittedName>
        <fullName evidence="5">PRTRC system ParB family protein</fullName>
    </submittedName>
</protein>
<dbReference type="Pfam" id="PF17762">
    <property type="entry name" value="HTH_ParB"/>
    <property type="match status" value="1"/>
</dbReference>
<dbReference type="KEGG" id="pnt:G5B91_33435"/>
<dbReference type="InterPro" id="IPR041468">
    <property type="entry name" value="HTH_ParB/Spo0J"/>
</dbReference>
<dbReference type="PANTHER" id="PTHR33375">
    <property type="entry name" value="CHROMOSOME-PARTITIONING PROTEIN PARB-RELATED"/>
    <property type="match status" value="1"/>
</dbReference>
<dbReference type="Gene3D" id="3.90.1530.30">
    <property type="match status" value="1"/>
</dbReference>
<dbReference type="InterPro" id="IPR050336">
    <property type="entry name" value="Chromosome_partition/occlusion"/>
</dbReference>
<keyword evidence="5" id="KW-0614">Plasmid</keyword>
<feature type="domain" description="ParB-like N-terminal" evidence="4">
    <location>
        <begin position="21"/>
        <end position="114"/>
    </location>
</feature>
<organism evidence="5 6">
    <name type="scientific">Pseudomonas nitroreducens</name>
    <dbReference type="NCBI Taxonomy" id="46680"/>
    <lineage>
        <taxon>Bacteria</taxon>
        <taxon>Pseudomonadati</taxon>
        <taxon>Pseudomonadota</taxon>
        <taxon>Gammaproteobacteria</taxon>
        <taxon>Pseudomonadales</taxon>
        <taxon>Pseudomonadaceae</taxon>
        <taxon>Pseudomonas</taxon>
    </lineage>
</organism>
<dbReference type="NCBIfam" id="TIGR00180">
    <property type="entry name" value="parB_part"/>
    <property type="match status" value="1"/>
</dbReference>
<dbReference type="GO" id="GO:0007059">
    <property type="term" value="P:chromosome segregation"/>
    <property type="evidence" value="ECO:0007669"/>
    <property type="project" value="UniProtKB-KW"/>
</dbReference>
<dbReference type="Proteomes" id="UP000501063">
    <property type="component" value="Plasmid pPniHBP1_1"/>
</dbReference>
<dbReference type="SUPFAM" id="SSF110849">
    <property type="entry name" value="ParB/Sulfiredoxin"/>
    <property type="match status" value="1"/>
</dbReference>
<dbReference type="SUPFAM" id="SSF109709">
    <property type="entry name" value="KorB DNA-binding domain-like"/>
    <property type="match status" value="1"/>
</dbReference>
<feature type="compositionally biased region" description="Polar residues" evidence="3">
    <location>
        <begin position="367"/>
        <end position="383"/>
    </location>
</feature>
<gene>
    <name evidence="5" type="ORF">G5B91_33435</name>
</gene>
<evidence type="ECO:0000313" key="6">
    <source>
        <dbReference type="Proteomes" id="UP000501063"/>
    </source>
</evidence>
<evidence type="ECO:0000259" key="4">
    <source>
        <dbReference type="SMART" id="SM00470"/>
    </source>
</evidence>
<dbReference type="EMBL" id="CP049142">
    <property type="protein sequence ID" value="QIE91262.1"/>
    <property type="molecule type" value="Genomic_DNA"/>
</dbReference>
<reference evidence="5 6" key="1">
    <citation type="submission" date="2020-02" db="EMBL/GenBank/DDBJ databases">
        <title>Integrative conjugative elements (ICEs) and plasmids drive adaptation of Pseudomonas nitroreducens strain HBP1 to wastewater environment.</title>
        <authorList>
            <person name="Sentchilo V."/>
            <person name="Carraro N."/>
            <person name="Bertelli C."/>
            <person name="van der Meer J.R."/>
        </authorList>
    </citation>
    <scope>NUCLEOTIDE SEQUENCE [LARGE SCALE GENOMIC DNA]</scope>
    <source>
        <strain evidence="5 6">HBP1</strain>
        <plasmid evidence="6">ppnihbp1_1</plasmid>
    </source>
</reference>
<feature type="region of interest" description="Disordered" evidence="3">
    <location>
        <begin position="358"/>
        <end position="404"/>
    </location>
</feature>
<dbReference type="SMART" id="SM00470">
    <property type="entry name" value="ParB"/>
    <property type="match status" value="1"/>
</dbReference>
<keyword evidence="2" id="KW-0159">Chromosome partition</keyword>
<comment type="similarity">
    <text evidence="1">Belongs to the ParB family.</text>
</comment>
<evidence type="ECO:0000256" key="2">
    <source>
        <dbReference type="ARBA" id="ARBA00022829"/>
    </source>
</evidence>
<geneLocation type="plasmid" evidence="6">
    <name>ppnihbp1_1</name>
</geneLocation>
<dbReference type="InterPro" id="IPR003115">
    <property type="entry name" value="ParB_N"/>
</dbReference>
<dbReference type="PANTHER" id="PTHR33375:SF1">
    <property type="entry name" value="CHROMOSOME-PARTITIONING PROTEIN PARB-RELATED"/>
    <property type="match status" value="1"/>
</dbReference>
<feature type="compositionally biased region" description="Low complexity" evidence="3">
    <location>
        <begin position="384"/>
        <end position="401"/>
    </location>
</feature>
<dbReference type="NCBIfam" id="TIGR03734">
    <property type="entry name" value="PRTRC_parB"/>
    <property type="match status" value="1"/>
</dbReference>
<evidence type="ECO:0000256" key="1">
    <source>
        <dbReference type="ARBA" id="ARBA00006295"/>
    </source>
</evidence>
<accession>A0A6G6J7L2</accession>
<proteinExistence type="inferred from homology"/>
<sequence length="612" mass="66760">MNAVIQQLPTQDAATAQAAMQHVVVARVRRNPSVDPRKGRHTALYLQIKESIRQHGVQQPIIVRPIDDPDFDFEVVAGNTRWQCTVDLEIPTIPAIIRNLTDAEARIIAAIENMQRADLTPIEEGKHAMVVLADCGNDHAEVMKLLGWSRTRLDGRILLSRACAEVEEALLQGQIKIGHAELLCRLEDSDQAPILARIIEQNLTVKETQDRLFAISRDISTARFDTKDCAACPHNSAAYIDLFETAVSGAKCQNATCWNQKTSDLIQVKIIEAKADYGVVHTDLTLPKDGYVRLEAKGTNGVGEHQLGACLSCEKYGAVVSTSAGQEGAVSGGYCFDRNCNKQMQTAYQAALAEATGQQAATEQTGNEAGQTGTNPESGRTPSSPAQKPAAGKGASKPAQPQALKKSIRREAFNLYGQMACKAVQGNRKLALSIAIVSMYLEMRSSLPSELTTRIKKRLGIGDFVSDSDRCKVEVKLAEQDESELLELLTNLASVTPFRNDNADAFERSLSGSQSIAYIKHEGMKPVEHFQMSESYLKSLVKAGIIEDCKRSGFEAHYNEVKGDKAFTKLAAEKTDDLIKAVLAFKDFSWAGYLPEAFEISAQDGSGTRTKG</sequence>
<dbReference type="InterPro" id="IPR004437">
    <property type="entry name" value="ParB/RepB/Spo0J"/>
</dbReference>
<dbReference type="InterPro" id="IPR022396">
    <property type="entry name" value="PRTRC_ParB"/>
</dbReference>
<dbReference type="Pfam" id="PF02195">
    <property type="entry name" value="ParB_N"/>
    <property type="match status" value="1"/>
</dbReference>